<name>A0ABP1D6R9_9APHY</name>
<accession>A0ABP1D6R9</accession>
<feature type="compositionally biased region" description="Basic residues" evidence="1">
    <location>
        <begin position="106"/>
        <end position="115"/>
    </location>
</feature>
<protein>
    <submittedName>
        <fullName evidence="2">Uncharacterized protein</fullName>
    </submittedName>
</protein>
<gene>
    <name evidence="2" type="ORF">GFSPODELE1_LOCUS4174</name>
</gene>
<feature type="compositionally biased region" description="Basic and acidic residues" evidence="1">
    <location>
        <begin position="116"/>
        <end position="125"/>
    </location>
</feature>
<dbReference type="Proteomes" id="UP001497453">
    <property type="component" value="Chromosome 2"/>
</dbReference>
<feature type="region of interest" description="Disordered" evidence="1">
    <location>
        <begin position="69"/>
        <end position="88"/>
    </location>
</feature>
<sequence length="197" mass="21936">MVSQMPWDRLRGDTIRQVIKELGFSYQGLRRDEMVEYLEAVESEGLDAVLASQEERRALWEIANPRAKRPRLTGESPSKMATRGVAERRSPSRAIFDCVLVAHRPSMKARSKGKGRSKDKSHESGDASPPYQPPSSTVSEEIEMETEETSQVEEEELAGLAVDVPRASKRSPLRSAQGAVKTYAGRKPGRRRKSAAI</sequence>
<reference evidence="3" key="1">
    <citation type="submission" date="2024-04" db="EMBL/GenBank/DDBJ databases">
        <authorList>
            <person name="Shaw F."/>
            <person name="Minotto A."/>
        </authorList>
    </citation>
    <scope>NUCLEOTIDE SEQUENCE [LARGE SCALE GENOMIC DNA]</scope>
</reference>
<evidence type="ECO:0000256" key="1">
    <source>
        <dbReference type="SAM" id="MobiDB-lite"/>
    </source>
</evidence>
<evidence type="ECO:0000313" key="2">
    <source>
        <dbReference type="EMBL" id="CAL1702698.1"/>
    </source>
</evidence>
<organism evidence="2 3">
    <name type="scientific">Somion occarium</name>
    <dbReference type="NCBI Taxonomy" id="3059160"/>
    <lineage>
        <taxon>Eukaryota</taxon>
        <taxon>Fungi</taxon>
        <taxon>Dikarya</taxon>
        <taxon>Basidiomycota</taxon>
        <taxon>Agaricomycotina</taxon>
        <taxon>Agaricomycetes</taxon>
        <taxon>Polyporales</taxon>
        <taxon>Cerrenaceae</taxon>
        <taxon>Somion</taxon>
    </lineage>
</organism>
<feature type="compositionally biased region" description="Basic residues" evidence="1">
    <location>
        <begin position="187"/>
        <end position="197"/>
    </location>
</feature>
<feature type="compositionally biased region" description="Acidic residues" evidence="1">
    <location>
        <begin position="140"/>
        <end position="157"/>
    </location>
</feature>
<dbReference type="EMBL" id="OZ037945">
    <property type="protein sequence ID" value="CAL1702698.1"/>
    <property type="molecule type" value="Genomic_DNA"/>
</dbReference>
<evidence type="ECO:0000313" key="3">
    <source>
        <dbReference type="Proteomes" id="UP001497453"/>
    </source>
</evidence>
<keyword evidence="3" id="KW-1185">Reference proteome</keyword>
<proteinExistence type="predicted"/>
<feature type="region of interest" description="Disordered" evidence="1">
    <location>
        <begin position="106"/>
        <end position="197"/>
    </location>
</feature>